<dbReference type="Proteomes" id="UP001341840">
    <property type="component" value="Unassembled WGS sequence"/>
</dbReference>
<keyword evidence="2" id="KW-1185">Reference proteome</keyword>
<proteinExistence type="predicted"/>
<sequence length="61" mass="6851">MFTRQGKDDSDLQTSIAVMNQDIIRSCTAKAFCGRPKRLQSPIKQKAIHVFCDINFFADSG</sequence>
<reference evidence="1 2" key="1">
    <citation type="journal article" date="2023" name="Plants (Basel)">
        <title>Bridging the Gap: Combining Genomics and Transcriptomics Approaches to Understand Stylosanthes scabra, an Orphan Legume from the Brazilian Caatinga.</title>
        <authorList>
            <person name="Ferreira-Neto J.R.C."/>
            <person name="da Silva M.D."/>
            <person name="Binneck E."/>
            <person name="de Melo N.F."/>
            <person name="da Silva R.H."/>
            <person name="de Melo A.L.T.M."/>
            <person name="Pandolfi V."/>
            <person name="Bustamante F.O."/>
            <person name="Brasileiro-Vidal A.C."/>
            <person name="Benko-Iseppon A.M."/>
        </authorList>
    </citation>
    <scope>NUCLEOTIDE SEQUENCE [LARGE SCALE GENOMIC DNA]</scope>
    <source>
        <tissue evidence="1">Leaves</tissue>
    </source>
</reference>
<name>A0ABU6S246_9FABA</name>
<evidence type="ECO:0000313" key="2">
    <source>
        <dbReference type="Proteomes" id="UP001341840"/>
    </source>
</evidence>
<organism evidence="1 2">
    <name type="scientific">Stylosanthes scabra</name>
    <dbReference type="NCBI Taxonomy" id="79078"/>
    <lineage>
        <taxon>Eukaryota</taxon>
        <taxon>Viridiplantae</taxon>
        <taxon>Streptophyta</taxon>
        <taxon>Embryophyta</taxon>
        <taxon>Tracheophyta</taxon>
        <taxon>Spermatophyta</taxon>
        <taxon>Magnoliopsida</taxon>
        <taxon>eudicotyledons</taxon>
        <taxon>Gunneridae</taxon>
        <taxon>Pentapetalae</taxon>
        <taxon>rosids</taxon>
        <taxon>fabids</taxon>
        <taxon>Fabales</taxon>
        <taxon>Fabaceae</taxon>
        <taxon>Papilionoideae</taxon>
        <taxon>50 kb inversion clade</taxon>
        <taxon>dalbergioids sensu lato</taxon>
        <taxon>Dalbergieae</taxon>
        <taxon>Pterocarpus clade</taxon>
        <taxon>Stylosanthes</taxon>
    </lineage>
</organism>
<accession>A0ABU6S246</accession>
<gene>
    <name evidence="1" type="ORF">PIB30_000259</name>
</gene>
<evidence type="ECO:0000313" key="1">
    <source>
        <dbReference type="EMBL" id="MED6130362.1"/>
    </source>
</evidence>
<comment type="caution">
    <text evidence="1">The sequence shown here is derived from an EMBL/GenBank/DDBJ whole genome shotgun (WGS) entry which is preliminary data.</text>
</comment>
<protein>
    <submittedName>
        <fullName evidence="1">Uncharacterized protein</fullName>
    </submittedName>
</protein>
<dbReference type="EMBL" id="JASCZI010060416">
    <property type="protein sequence ID" value="MED6130362.1"/>
    <property type="molecule type" value="Genomic_DNA"/>
</dbReference>